<dbReference type="Proteomes" id="UP000481153">
    <property type="component" value="Unassembled WGS sequence"/>
</dbReference>
<evidence type="ECO:0000313" key="2">
    <source>
        <dbReference type="EMBL" id="KAF0731024.1"/>
    </source>
</evidence>
<dbReference type="VEuPathDB" id="FungiDB:AeMF1_017126"/>
<protein>
    <submittedName>
        <fullName evidence="2">Uncharacterized protein</fullName>
    </submittedName>
</protein>
<sequence>MTAMTCEDGDLDFLPKVDEDLLNLVLQVTNCSQNPGSPLHASIRAPKRAKTTLDRLAELRQEKNRLEKNLKALKAQRTARRYLMSNNEKKWEALAHMQRDLMNKSLLEQKQLQAMLAEQTTLQRDLEMLLVNRPRTMMTKLENEEWRMLIELSATCDKRLCGIRCIADRQLETVDGEMLSFGVVDATDNFNLIRHDTTKKYSEGIRIARLNASSFDHTAMAIWRALVQVHAKPAMTATYPHNIYKYSVDDNTIFLHVSCVVPNANAKMQSSYILKRQKLGARAVRIVVRSILDDEAIPFDKDSFVCDHHGWIHIEESEDSSCIIYKCYWRGAFAILKPNDVDDLSETMDSLSIEKSFVDAEHFDPIVLAKKVFEAYFETIQSVFLRDLTTK</sequence>
<proteinExistence type="predicted"/>
<accession>A0A6G0WU90</accession>
<name>A0A6G0WU90_9STRA</name>
<feature type="coiled-coil region" evidence="1">
    <location>
        <begin position="49"/>
        <end position="76"/>
    </location>
</feature>
<dbReference type="EMBL" id="VJMJ01000147">
    <property type="protein sequence ID" value="KAF0731024.1"/>
    <property type="molecule type" value="Genomic_DNA"/>
</dbReference>
<keyword evidence="3" id="KW-1185">Reference proteome</keyword>
<evidence type="ECO:0000313" key="3">
    <source>
        <dbReference type="Proteomes" id="UP000481153"/>
    </source>
</evidence>
<dbReference type="AlphaFoldDB" id="A0A6G0WU90"/>
<reference evidence="2 3" key="1">
    <citation type="submission" date="2019-07" db="EMBL/GenBank/DDBJ databases">
        <title>Genomics analysis of Aphanomyces spp. identifies a new class of oomycete effector associated with host adaptation.</title>
        <authorList>
            <person name="Gaulin E."/>
        </authorList>
    </citation>
    <scope>NUCLEOTIDE SEQUENCE [LARGE SCALE GENOMIC DNA]</scope>
    <source>
        <strain evidence="2 3">ATCC 201684</strain>
    </source>
</reference>
<organism evidence="2 3">
    <name type="scientific">Aphanomyces euteiches</name>
    <dbReference type="NCBI Taxonomy" id="100861"/>
    <lineage>
        <taxon>Eukaryota</taxon>
        <taxon>Sar</taxon>
        <taxon>Stramenopiles</taxon>
        <taxon>Oomycota</taxon>
        <taxon>Saprolegniomycetes</taxon>
        <taxon>Saprolegniales</taxon>
        <taxon>Verrucalvaceae</taxon>
        <taxon>Aphanomyces</taxon>
    </lineage>
</organism>
<gene>
    <name evidence="2" type="ORF">Ae201684_011575</name>
</gene>
<evidence type="ECO:0000256" key="1">
    <source>
        <dbReference type="SAM" id="Coils"/>
    </source>
</evidence>
<keyword evidence="1" id="KW-0175">Coiled coil</keyword>
<comment type="caution">
    <text evidence="2">The sequence shown here is derived from an EMBL/GenBank/DDBJ whole genome shotgun (WGS) entry which is preliminary data.</text>
</comment>